<evidence type="ECO:0000313" key="2">
    <source>
        <dbReference type="Proteomes" id="UP001518976"/>
    </source>
</evidence>
<dbReference type="RefSeq" id="WP_209263934.1">
    <property type="nucleotide sequence ID" value="NZ_JAFFZN010000004.1"/>
</dbReference>
<accession>A0ABS3WPR4</accession>
<comment type="caution">
    <text evidence="1">The sequence shown here is derived from an EMBL/GenBank/DDBJ whole genome shotgun (WGS) entry which is preliminary data.</text>
</comment>
<dbReference type="EMBL" id="JAFFZN010000004">
    <property type="protein sequence ID" value="MBO8185114.1"/>
    <property type="molecule type" value="Genomic_DNA"/>
</dbReference>
<evidence type="ECO:0008006" key="3">
    <source>
        <dbReference type="Google" id="ProtNLM"/>
    </source>
</evidence>
<name>A0ABS3WPR4_9ACTN</name>
<keyword evidence="2" id="KW-1185">Reference proteome</keyword>
<protein>
    <recommendedName>
        <fullName evidence="3">SMI1/KNR4 family protein</fullName>
    </recommendedName>
</protein>
<reference evidence="1 2" key="1">
    <citation type="submission" date="2021-02" db="EMBL/GenBank/DDBJ databases">
        <title>Streptomyces spirodelae sp. nov., isolated from duckweed.</title>
        <authorList>
            <person name="Saimee Y."/>
            <person name="Duangmal K."/>
        </authorList>
    </citation>
    <scope>NUCLEOTIDE SEQUENCE [LARGE SCALE GENOMIC DNA]</scope>
    <source>
        <strain evidence="1 2">DW4-2</strain>
    </source>
</reference>
<organism evidence="1 2">
    <name type="scientific">Streptomyces spirodelae</name>
    <dbReference type="NCBI Taxonomy" id="2812904"/>
    <lineage>
        <taxon>Bacteria</taxon>
        <taxon>Bacillati</taxon>
        <taxon>Actinomycetota</taxon>
        <taxon>Actinomycetes</taxon>
        <taxon>Kitasatosporales</taxon>
        <taxon>Streptomycetaceae</taxon>
        <taxon>Streptomyces</taxon>
    </lineage>
</organism>
<dbReference type="Proteomes" id="UP001518976">
    <property type="component" value="Unassembled WGS sequence"/>
</dbReference>
<proteinExistence type="predicted"/>
<evidence type="ECO:0000313" key="1">
    <source>
        <dbReference type="EMBL" id="MBO8185114.1"/>
    </source>
</evidence>
<gene>
    <name evidence="1" type="ORF">JW592_06465</name>
</gene>
<sequence>MLSQHESASPTDDQLSTIDSLCTLPFPEQEGKSGKDGRWSGPGYHMAVLRESQDFWDDRSEEVVEAAERELEADLAVLAATLTDRWGSPQVVDLWPYLGFDTEATHDPDSVTPEPLLFLSGVAGDMRMWRLPDSGRWIALTIGQADPEWPFQLLAAVGETSALRP</sequence>